<organism evidence="1">
    <name type="scientific">Thermoanaerobaculum aquaticum</name>
    <dbReference type="NCBI Taxonomy" id="1312852"/>
    <lineage>
        <taxon>Bacteria</taxon>
        <taxon>Pseudomonadati</taxon>
        <taxon>Acidobacteriota</taxon>
        <taxon>Thermoanaerobaculia</taxon>
        <taxon>Thermoanaerobaculales</taxon>
        <taxon>Thermoanaerobaculaceae</taxon>
        <taxon>Thermoanaerobaculum</taxon>
    </lineage>
</organism>
<dbReference type="Gene3D" id="3.40.50.11010">
    <property type="match status" value="1"/>
</dbReference>
<sequence>MGTPSLSLPVSPEVARALWDQVAWVSRRAKERRGLVYFPPTIGWDIPSFQRPHHLARAFTIEGFAVVFDCRNARDPVFGFKEIEPDIFLFKGPAELLKELPVTLVWCFVYNVHHRLDVTPKAPLVYDIIDTIEVFPYDRSLLERNHAWALQWADLVTCVSRALQEDFVEQRPDVLYLPNAVETWRFETYGVPMPEDPALQAFRAASGPVAGYCGSLARWFDFDLLGNVAKNLPDWRFLIIGPHLDDSGRQHPALGQPNVFPIGPRPYPSIPFYMELVDVGLLPFRGDEVLRGLSPLKLYEYLAAGKPTVVTPFPEAQGFPGVLTAGSPASFAAALEKAADMARNPEVVAQLRRFAQRESWLARVRTALDHLEPYLAFAGPTRPPVRNAP</sequence>
<accession>A0A7C2NUC5</accession>
<reference evidence="1" key="1">
    <citation type="journal article" date="2020" name="mSystems">
        <title>Genome- and Community-Level Interaction Insights into Carbon Utilization and Element Cycling Functions of Hydrothermarchaeota in Hydrothermal Sediment.</title>
        <authorList>
            <person name="Zhou Z."/>
            <person name="Liu Y."/>
            <person name="Xu W."/>
            <person name="Pan J."/>
            <person name="Luo Z.H."/>
            <person name="Li M."/>
        </authorList>
    </citation>
    <scope>NUCLEOTIDE SEQUENCE [LARGE SCALE GENOMIC DNA]</scope>
    <source>
        <strain evidence="1">SpSt-299</strain>
    </source>
</reference>
<keyword evidence="1" id="KW-0808">Transferase</keyword>
<name>A0A7C2NUC5_9BACT</name>
<proteinExistence type="predicted"/>
<dbReference type="PANTHER" id="PTHR12526">
    <property type="entry name" value="GLYCOSYLTRANSFERASE"/>
    <property type="match status" value="1"/>
</dbReference>
<dbReference type="Pfam" id="PF13692">
    <property type="entry name" value="Glyco_trans_1_4"/>
    <property type="match status" value="1"/>
</dbReference>
<protein>
    <submittedName>
        <fullName evidence="1">Glycosyltransferase</fullName>
    </submittedName>
</protein>
<dbReference type="SUPFAM" id="SSF53756">
    <property type="entry name" value="UDP-Glycosyltransferase/glycogen phosphorylase"/>
    <property type="match status" value="1"/>
</dbReference>
<evidence type="ECO:0000313" key="1">
    <source>
        <dbReference type="EMBL" id="HET47220.1"/>
    </source>
</evidence>
<gene>
    <name evidence="1" type="ORF">ENQ31_03540</name>
</gene>
<dbReference type="AlphaFoldDB" id="A0A7C2NUC5"/>
<dbReference type="GO" id="GO:0016740">
    <property type="term" value="F:transferase activity"/>
    <property type="evidence" value="ECO:0007669"/>
    <property type="project" value="UniProtKB-KW"/>
</dbReference>
<comment type="caution">
    <text evidence="1">The sequence shown here is derived from an EMBL/GenBank/DDBJ whole genome shotgun (WGS) entry which is preliminary data.</text>
</comment>
<dbReference type="EMBL" id="DSMR01000253">
    <property type="protein sequence ID" value="HET47220.1"/>
    <property type="molecule type" value="Genomic_DNA"/>
</dbReference>
<dbReference type="Gene3D" id="3.40.50.2000">
    <property type="entry name" value="Glycogen Phosphorylase B"/>
    <property type="match status" value="1"/>
</dbReference>